<keyword evidence="7" id="KW-1185">Reference proteome</keyword>
<evidence type="ECO:0000259" key="5">
    <source>
        <dbReference type="PROSITE" id="PS50110"/>
    </source>
</evidence>
<evidence type="ECO:0000313" key="7">
    <source>
        <dbReference type="Proteomes" id="UP001595998"/>
    </source>
</evidence>
<dbReference type="InterPro" id="IPR016032">
    <property type="entry name" value="Sig_transdc_resp-reg_C-effctor"/>
</dbReference>
<comment type="caution">
    <text evidence="6">The sequence shown here is derived from an EMBL/GenBank/DDBJ whole genome shotgun (WGS) entry which is preliminary data.</text>
</comment>
<dbReference type="Pfam" id="PF00072">
    <property type="entry name" value="Response_reg"/>
    <property type="match status" value="1"/>
</dbReference>
<dbReference type="PROSITE" id="PS00622">
    <property type="entry name" value="HTH_LUXR_1"/>
    <property type="match status" value="1"/>
</dbReference>
<dbReference type="CDD" id="cd06170">
    <property type="entry name" value="LuxR_C_like"/>
    <property type="match status" value="1"/>
</dbReference>
<reference evidence="7" key="1">
    <citation type="journal article" date="2019" name="Int. J. Syst. Evol. Microbiol.">
        <title>The Global Catalogue of Microorganisms (GCM) 10K type strain sequencing project: providing services to taxonomists for standard genome sequencing and annotation.</title>
        <authorList>
            <consortium name="The Broad Institute Genomics Platform"/>
            <consortium name="The Broad Institute Genome Sequencing Center for Infectious Disease"/>
            <person name="Wu L."/>
            <person name="Ma J."/>
        </authorList>
    </citation>
    <scope>NUCLEOTIDE SEQUENCE [LARGE SCALE GENOMIC DNA]</scope>
    <source>
        <strain evidence="7">CCUG 56029</strain>
    </source>
</reference>
<dbReference type="RefSeq" id="WP_380036427.1">
    <property type="nucleotide sequence ID" value="NZ_JBHSEH010000004.1"/>
</dbReference>
<sequence>MVMRTSGPVRVLLVDDHAVVRQGIRMFLGTADNIDIIGEARNGQEALDLTRDLEPHVVLMDLNMPVMDGITAIRELRQRCPEVEVIALTSVLEDRKVIDAVQAGATGYLLKDTDADALEEAIHAAAKGEVRLHPEAAKRLAREVRTPDMREHLTPRETEILKLVARGRANKEIARELNVEEPTVKTHVTRVLSKLGLASRTQAAIFAYKEGLVGLE</sequence>
<dbReference type="SMART" id="SM00448">
    <property type="entry name" value="REC"/>
    <property type="match status" value="1"/>
</dbReference>
<evidence type="ECO:0000256" key="3">
    <source>
        <dbReference type="PROSITE-ProRule" id="PRU00169"/>
    </source>
</evidence>
<dbReference type="InterPro" id="IPR011006">
    <property type="entry name" value="CheY-like_superfamily"/>
</dbReference>
<dbReference type="SMART" id="SM00421">
    <property type="entry name" value="HTH_LUXR"/>
    <property type="match status" value="1"/>
</dbReference>
<dbReference type="EMBL" id="JBHSEH010000004">
    <property type="protein sequence ID" value="MFC4425249.1"/>
    <property type="molecule type" value="Genomic_DNA"/>
</dbReference>
<proteinExistence type="predicted"/>
<keyword evidence="2" id="KW-0238">DNA-binding</keyword>
<dbReference type="Gene3D" id="3.40.50.2300">
    <property type="match status" value="1"/>
</dbReference>
<evidence type="ECO:0000256" key="2">
    <source>
        <dbReference type="ARBA" id="ARBA00023125"/>
    </source>
</evidence>
<dbReference type="InterPro" id="IPR000792">
    <property type="entry name" value="Tscrpt_reg_LuxR_C"/>
</dbReference>
<gene>
    <name evidence="6" type="ORF">ACFOZ9_03425</name>
</gene>
<evidence type="ECO:0000259" key="4">
    <source>
        <dbReference type="PROSITE" id="PS50043"/>
    </source>
</evidence>
<feature type="modified residue" description="4-aspartylphosphate" evidence="3">
    <location>
        <position position="61"/>
    </location>
</feature>
<dbReference type="Pfam" id="PF00196">
    <property type="entry name" value="GerE"/>
    <property type="match status" value="1"/>
</dbReference>
<dbReference type="CDD" id="cd17535">
    <property type="entry name" value="REC_NarL-like"/>
    <property type="match status" value="1"/>
</dbReference>
<evidence type="ECO:0000256" key="1">
    <source>
        <dbReference type="ARBA" id="ARBA00022553"/>
    </source>
</evidence>
<evidence type="ECO:0000313" key="6">
    <source>
        <dbReference type="EMBL" id="MFC4425249.1"/>
    </source>
</evidence>
<dbReference type="SUPFAM" id="SSF52172">
    <property type="entry name" value="CheY-like"/>
    <property type="match status" value="1"/>
</dbReference>
<feature type="domain" description="HTH luxR-type" evidence="4">
    <location>
        <begin position="146"/>
        <end position="211"/>
    </location>
</feature>
<dbReference type="InterPro" id="IPR058245">
    <property type="entry name" value="NreC/VraR/RcsB-like_REC"/>
</dbReference>
<name>A0ABV8XK11_9DEIO</name>
<accession>A0ABV8XK11</accession>
<dbReference type="PANTHER" id="PTHR43214">
    <property type="entry name" value="TWO-COMPONENT RESPONSE REGULATOR"/>
    <property type="match status" value="1"/>
</dbReference>
<dbReference type="PROSITE" id="PS50043">
    <property type="entry name" value="HTH_LUXR_2"/>
    <property type="match status" value="1"/>
</dbReference>
<dbReference type="PROSITE" id="PS50110">
    <property type="entry name" value="RESPONSE_REGULATORY"/>
    <property type="match status" value="1"/>
</dbReference>
<dbReference type="PRINTS" id="PR00038">
    <property type="entry name" value="HTHLUXR"/>
</dbReference>
<protein>
    <submittedName>
        <fullName evidence="6">Response regulator</fullName>
    </submittedName>
</protein>
<dbReference type="Proteomes" id="UP001595998">
    <property type="component" value="Unassembled WGS sequence"/>
</dbReference>
<dbReference type="PANTHER" id="PTHR43214:SF43">
    <property type="entry name" value="TWO-COMPONENT RESPONSE REGULATOR"/>
    <property type="match status" value="1"/>
</dbReference>
<dbReference type="InterPro" id="IPR039420">
    <property type="entry name" value="WalR-like"/>
</dbReference>
<keyword evidence="1 3" id="KW-0597">Phosphoprotein</keyword>
<feature type="domain" description="Response regulatory" evidence="5">
    <location>
        <begin position="10"/>
        <end position="126"/>
    </location>
</feature>
<dbReference type="InterPro" id="IPR001789">
    <property type="entry name" value="Sig_transdc_resp-reg_receiver"/>
</dbReference>
<dbReference type="SUPFAM" id="SSF46894">
    <property type="entry name" value="C-terminal effector domain of the bipartite response regulators"/>
    <property type="match status" value="1"/>
</dbReference>
<organism evidence="6 7">
    <name type="scientific">Deinococcus navajonensis</name>
    <dbReference type="NCBI Taxonomy" id="309884"/>
    <lineage>
        <taxon>Bacteria</taxon>
        <taxon>Thermotogati</taxon>
        <taxon>Deinococcota</taxon>
        <taxon>Deinococci</taxon>
        <taxon>Deinococcales</taxon>
        <taxon>Deinococcaceae</taxon>
        <taxon>Deinococcus</taxon>
    </lineage>
</organism>